<dbReference type="GO" id="GO:0009055">
    <property type="term" value="F:electron transfer activity"/>
    <property type="evidence" value="ECO:0007669"/>
    <property type="project" value="TreeGrafter"/>
</dbReference>
<name>A0A4Q0AIZ9_9BACT</name>
<dbReference type="InterPro" id="IPR051548">
    <property type="entry name" value="Grx-like_ET"/>
</dbReference>
<evidence type="ECO:0000313" key="2">
    <source>
        <dbReference type="EMBL" id="RWZ79122.1"/>
    </source>
</evidence>
<dbReference type="PROSITE" id="PS51354">
    <property type="entry name" value="GLUTAREDOXIN_2"/>
    <property type="match status" value="1"/>
</dbReference>
<dbReference type="PANTHER" id="PTHR34386">
    <property type="entry name" value="GLUTAREDOXIN"/>
    <property type="match status" value="1"/>
</dbReference>
<dbReference type="Gene3D" id="3.40.30.10">
    <property type="entry name" value="Glutaredoxin"/>
    <property type="match status" value="1"/>
</dbReference>
<protein>
    <submittedName>
        <fullName evidence="2">Glutaredoxin family protein</fullName>
    </submittedName>
</protein>
<dbReference type="AlphaFoldDB" id="A0A4Q0AIZ9"/>
<reference evidence="2" key="1">
    <citation type="submission" date="2019-01" db="EMBL/GenBank/DDBJ databases">
        <title>Genomic signatures and co-occurrence patterns of the ultra-small Saccharimodia (Patescibacteria phylum) suggest a symbiotic lifestyle.</title>
        <authorList>
            <person name="Lemos L."/>
            <person name="Medeiros J."/>
            <person name="Andreote F."/>
            <person name="Fernandes G."/>
            <person name="Varani A."/>
            <person name="Oliveira G."/>
            <person name="Pylro V."/>
        </authorList>
    </citation>
    <scope>NUCLEOTIDE SEQUENCE [LARGE SCALE GENOMIC DNA]</scope>
    <source>
        <strain evidence="2">AMD01</strain>
    </source>
</reference>
<proteinExistence type="predicted"/>
<dbReference type="Pfam" id="PF00462">
    <property type="entry name" value="Glutaredoxin"/>
    <property type="match status" value="1"/>
</dbReference>
<dbReference type="EMBL" id="SCKW01000019">
    <property type="protein sequence ID" value="RWZ79122.1"/>
    <property type="molecule type" value="Genomic_DNA"/>
</dbReference>
<comment type="caution">
    <text evidence="2">The sequence shown here is derived from an EMBL/GenBank/DDBJ whole genome shotgun (WGS) entry which is preliminary data.</text>
</comment>
<dbReference type="CDD" id="cd02976">
    <property type="entry name" value="NrdH"/>
    <property type="match status" value="1"/>
</dbReference>
<evidence type="ECO:0000259" key="1">
    <source>
        <dbReference type="Pfam" id="PF00462"/>
    </source>
</evidence>
<feature type="domain" description="Glutaredoxin" evidence="1">
    <location>
        <begin position="9"/>
        <end position="70"/>
    </location>
</feature>
<dbReference type="SUPFAM" id="SSF52833">
    <property type="entry name" value="Thioredoxin-like"/>
    <property type="match status" value="1"/>
</dbReference>
<evidence type="ECO:0000313" key="3">
    <source>
        <dbReference type="Proteomes" id="UP000289269"/>
    </source>
</evidence>
<sequence length="84" mass="9431">MSDNNQKPIIIYSTAWCGFCRMARQYLDSKQVAYQDKNIEEDKAAYDELMRKIQGNYVGVPVLDIGGTIILGFDRPKIDAALAA</sequence>
<dbReference type="PANTHER" id="PTHR34386:SF1">
    <property type="entry name" value="GLUTAREDOXIN-LIKE PROTEIN NRDH"/>
    <property type="match status" value="1"/>
</dbReference>
<dbReference type="Proteomes" id="UP000289269">
    <property type="component" value="Unassembled WGS sequence"/>
</dbReference>
<dbReference type="InterPro" id="IPR002109">
    <property type="entry name" value="Glutaredoxin"/>
</dbReference>
<dbReference type="GO" id="GO:0045454">
    <property type="term" value="P:cell redox homeostasis"/>
    <property type="evidence" value="ECO:0007669"/>
    <property type="project" value="TreeGrafter"/>
</dbReference>
<keyword evidence="3" id="KW-1185">Reference proteome</keyword>
<organism evidence="2 3">
    <name type="scientific">Candidatus Chaera renei</name>
    <dbReference type="NCBI Taxonomy" id="2506947"/>
    <lineage>
        <taxon>Bacteria</taxon>
        <taxon>Candidatus Saccharimonadota</taxon>
        <taxon>Candidatus Saccharimonadia</taxon>
        <taxon>Candidatus Saccharimonadales</taxon>
        <taxon>Candidatus Saccharimonadaceae</taxon>
        <taxon>Candidatus Chaera</taxon>
    </lineage>
</organism>
<dbReference type="InterPro" id="IPR036249">
    <property type="entry name" value="Thioredoxin-like_sf"/>
</dbReference>
<accession>A0A4Q0AIZ9</accession>
<gene>
    <name evidence="2" type="ORF">EOT04_02220</name>
</gene>